<dbReference type="GO" id="GO:0016491">
    <property type="term" value="F:oxidoreductase activity"/>
    <property type="evidence" value="ECO:0007669"/>
    <property type="project" value="UniProtKB-KW"/>
</dbReference>
<dbReference type="Pfam" id="PF01565">
    <property type="entry name" value="FAD_binding_4"/>
    <property type="match status" value="1"/>
</dbReference>
<feature type="domain" description="FAD-binding PCMH-type" evidence="6">
    <location>
        <begin position="71"/>
        <end position="241"/>
    </location>
</feature>
<keyword evidence="5" id="KW-0732">Signal</keyword>
<dbReference type="AlphaFoldDB" id="A0A1B7N1T2"/>
<feature type="chain" id="PRO_5008597757" evidence="5">
    <location>
        <begin position="25"/>
        <end position="495"/>
    </location>
</feature>
<dbReference type="PANTHER" id="PTHR42973">
    <property type="entry name" value="BINDING OXIDOREDUCTASE, PUTATIVE (AFU_ORTHOLOGUE AFUA_1G17690)-RELATED"/>
    <property type="match status" value="1"/>
</dbReference>
<dbReference type="OrthoDB" id="2151789at2759"/>
<keyword evidence="8" id="KW-1185">Reference proteome</keyword>
<gene>
    <name evidence="7" type="ORF">K503DRAFT_690931</name>
</gene>
<evidence type="ECO:0000256" key="3">
    <source>
        <dbReference type="ARBA" id="ARBA00022827"/>
    </source>
</evidence>
<evidence type="ECO:0000256" key="4">
    <source>
        <dbReference type="ARBA" id="ARBA00023002"/>
    </source>
</evidence>
<evidence type="ECO:0000313" key="8">
    <source>
        <dbReference type="Proteomes" id="UP000092154"/>
    </source>
</evidence>
<dbReference type="InterPro" id="IPR006094">
    <property type="entry name" value="Oxid_FAD_bind_N"/>
</dbReference>
<evidence type="ECO:0000256" key="1">
    <source>
        <dbReference type="ARBA" id="ARBA00005466"/>
    </source>
</evidence>
<dbReference type="Gene3D" id="3.30.465.10">
    <property type="match status" value="1"/>
</dbReference>
<evidence type="ECO:0000256" key="5">
    <source>
        <dbReference type="SAM" id="SignalP"/>
    </source>
</evidence>
<sequence>MAPCAWLSFTVLLTAWTVFRSSSSKDTPVGIFSLEACKEIAASVSSASRVYDEELDSLHYLKDIHHWASSSSQVAICSFEPGTSLDVGIALQILGKTRTPFAVKGGGHASNPGFSSTPGVQIAMSRFSDIIYNAASQTVTIGAGLIWDDVYAALEPHDVNVVGGRVTGIGVAGFILGGGYSWLTNQHGLTIDTVQSFELVMPNGTVQDVTAASDPDLFFGLRGGFNNFGIVTRFTLKTFPQSQVWGGSITYTSHVLDLVNQATANFVANNTDPKAQIITTYNSILGETEISELIFYDGPSPPEGIFDELMAIHHLTKDVHTRSFISLVQSFQANATENFRGIFNTVSILDYPVSLLESVVNESVFWGKSLIDSSAWFISYAVEPFLPSILDHSSIPSAYPPSRDRALLPLNIYFAWFEKDSDEIMQEAARDSAAYLRQLAIAEGQDVADAALYGNYAIFDTPLSRIYGDNVPKLQAIKAAVDPTNVMGLAGGFKF</sequence>
<protein>
    <submittedName>
        <fullName evidence="7">FAD-binding domain-containing protein</fullName>
    </submittedName>
</protein>
<dbReference type="Pfam" id="PF08031">
    <property type="entry name" value="BBE"/>
    <property type="match status" value="1"/>
</dbReference>
<dbReference type="PROSITE" id="PS51387">
    <property type="entry name" value="FAD_PCMH"/>
    <property type="match status" value="1"/>
</dbReference>
<dbReference type="InterPro" id="IPR016169">
    <property type="entry name" value="FAD-bd_PCMH_sub2"/>
</dbReference>
<dbReference type="PANTHER" id="PTHR42973:SF13">
    <property type="entry name" value="FAD-BINDING PCMH-TYPE DOMAIN-CONTAINING PROTEIN"/>
    <property type="match status" value="1"/>
</dbReference>
<reference evidence="7 8" key="1">
    <citation type="submission" date="2016-06" db="EMBL/GenBank/DDBJ databases">
        <title>Comparative genomics of the ectomycorrhizal sister species Rhizopogon vinicolor and Rhizopogon vesiculosus (Basidiomycota: Boletales) reveals a divergence of the mating type B locus.</title>
        <authorList>
            <consortium name="DOE Joint Genome Institute"/>
            <person name="Mujic A.B."/>
            <person name="Kuo A."/>
            <person name="Tritt A."/>
            <person name="Lipzen A."/>
            <person name="Chen C."/>
            <person name="Johnson J."/>
            <person name="Sharma A."/>
            <person name="Barry K."/>
            <person name="Grigoriev I.V."/>
            <person name="Spatafora J.W."/>
        </authorList>
    </citation>
    <scope>NUCLEOTIDE SEQUENCE [LARGE SCALE GENOMIC DNA]</scope>
    <source>
        <strain evidence="7 8">AM-OR11-026</strain>
    </source>
</reference>
<keyword evidence="2" id="KW-0285">Flavoprotein</keyword>
<evidence type="ECO:0000259" key="6">
    <source>
        <dbReference type="PROSITE" id="PS51387"/>
    </source>
</evidence>
<comment type="similarity">
    <text evidence="1">Belongs to the oxygen-dependent FAD-linked oxidoreductase family.</text>
</comment>
<dbReference type="InterPro" id="IPR016166">
    <property type="entry name" value="FAD-bd_PCMH"/>
</dbReference>
<accession>A0A1B7N1T2</accession>
<dbReference type="Gene3D" id="3.40.462.20">
    <property type="match status" value="1"/>
</dbReference>
<evidence type="ECO:0000256" key="2">
    <source>
        <dbReference type="ARBA" id="ARBA00022630"/>
    </source>
</evidence>
<proteinExistence type="inferred from homology"/>
<dbReference type="InParanoid" id="A0A1B7N1T2"/>
<dbReference type="InterPro" id="IPR036318">
    <property type="entry name" value="FAD-bd_PCMH-like_sf"/>
</dbReference>
<keyword evidence="4" id="KW-0560">Oxidoreductase</keyword>
<dbReference type="InterPro" id="IPR012951">
    <property type="entry name" value="BBE"/>
</dbReference>
<dbReference type="InterPro" id="IPR050416">
    <property type="entry name" value="FAD-linked_Oxidoreductase"/>
</dbReference>
<dbReference type="EMBL" id="KV448277">
    <property type="protein sequence ID" value="OAX38781.1"/>
    <property type="molecule type" value="Genomic_DNA"/>
</dbReference>
<evidence type="ECO:0000313" key="7">
    <source>
        <dbReference type="EMBL" id="OAX38781.1"/>
    </source>
</evidence>
<dbReference type="STRING" id="1314800.A0A1B7N1T2"/>
<dbReference type="SUPFAM" id="SSF56176">
    <property type="entry name" value="FAD-binding/transporter-associated domain-like"/>
    <property type="match status" value="1"/>
</dbReference>
<name>A0A1B7N1T2_9AGAM</name>
<keyword evidence="3" id="KW-0274">FAD</keyword>
<feature type="signal peptide" evidence="5">
    <location>
        <begin position="1"/>
        <end position="24"/>
    </location>
</feature>
<dbReference type="Proteomes" id="UP000092154">
    <property type="component" value="Unassembled WGS sequence"/>
</dbReference>
<dbReference type="GO" id="GO:0071949">
    <property type="term" value="F:FAD binding"/>
    <property type="evidence" value="ECO:0007669"/>
    <property type="project" value="InterPro"/>
</dbReference>
<organism evidence="7 8">
    <name type="scientific">Rhizopogon vinicolor AM-OR11-026</name>
    <dbReference type="NCBI Taxonomy" id="1314800"/>
    <lineage>
        <taxon>Eukaryota</taxon>
        <taxon>Fungi</taxon>
        <taxon>Dikarya</taxon>
        <taxon>Basidiomycota</taxon>
        <taxon>Agaricomycotina</taxon>
        <taxon>Agaricomycetes</taxon>
        <taxon>Agaricomycetidae</taxon>
        <taxon>Boletales</taxon>
        <taxon>Suillineae</taxon>
        <taxon>Rhizopogonaceae</taxon>
        <taxon>Rhizopogon</taxon>
    </lineage>
</organism>